<dbReference type="Gene3D" id="1.50.10.20">
    <property type="match status" value="1"/>
</dbReference>
<evidence type="ECO:0000313" key="3">
    <source>
        <dbReference type="Proteomes" id="UP000823521"/>
    </source>
</evidence>
<gene>
    <name evidence="2" type="ORF">GSF22_13765</name>
</gene>
<protein>
    <submittedName>
        <fullName evidence="2">Prenyltransferase</fullName>
    </submittedName>
</protein>
<accession>A0ABS3VRR9</accession>
<dbReference type="InterPro" id="IPR032696">
    <property type="entry name" value="SQ_cyclase_C"/>
</dbReference>
<sequence>MSTPVPGATEATVATAARELVTSMVLEPSGLVSPSIYETARLVASAPWLSGHTARLDYLLAGQRADGGWGVPGGYALVPTLSAVEALLSQLPGGDDDVPGRRPVRADLVGAADRGLRALADWLGAGHEVPDTPAVDLIVPALVARLNGHLDRLRHQHQPGLDTWRRAGRFPLPTGMGPERLASIGRLLAAGVPLPQKLLHALEVLGSAACRHPGVSPVAGAVGASPAATAAWLGGPTNNAGDRSVLTYLEDTARRQGGPVPCTTPITVFERAWVLSTLVRAGVPVAVSPKLLAGLGATLGVAGTTTGPGLPTDADTTSVTLYALARLGHPVDPACLAGYDTGDHFCTWQGEDGWSVTTNAHVLEALGWHVANDVRTAVRHRPTVHRLTRWLLDRQQTDGSWSDRWHSSPYYATFCAALALDGYAPDTPSIARSLGRAVDWVVASQHADGSWGRWGGTVEETAYALHVLLGVAREDRPGLRVAVARGLRHLATTDDLMSFSDATAAPPLWHDKDLYHPVRIVRAATLAVWQLAQARSDLVSPALSVPHRLHDGSGMIRSA</sequence>
<name>A0ABS3VRR9_MICEH</name>
<proteinExistence type="predicted"/>
<dbReference type="InterPro" id="IPR050148">
    <property type="entry name" value="Terpene_synthase-like"/>
</dbReference>
<feature type="domain" description="Squalene cyclase C-terminal" evidence="1">
    <location>
        <begin position="358"/>
        <end position="462"/>
    </location>
</feature>
<keyword evidence="3" id="KW-1185">Reference proteome</keyword>
<reference evidence="2 3" key="1">
    <citation type="submission" date="2019-12" db="EMBL/GenBank/DDBJ databases">
        <title>Whole genome sequencing of endophytic Actinobacterium Micromonospora sp. MPMI6T.</title>
        <authorList>
            <person name="Evv R."/>
            <person name="Podile A.R."/>
        </authorList>
    </citation>
    <scope>NUCLEOTIDE SEQUENCE [LARGE SCALE GENOMIC DNA]</scope>
    <source>
        <strain evidence="2 3">MPMI6</strain>
    </source>
</reference>
<evidence type="ECO:0000313" key="2">
    <source>
        <dbReference type="EMBL" id="MBO4207063.1"/>
    </source>
</evidence>
<organism evidence="2 3">
    <name type="scientific">Micromonospora echinofusca</name>
    <dbReference type="NCBI Taxonomy" id="47858"/>
    <lineage>
        <taxon>Bacteria</taxon>
        <taxon>Bacillati</taxon>
        <taxon>Actinomycetota</taxon>
        <taxon>Actinomycetes</taxon>
        <taxon>Micromonosporales</taxon>
        <taxon>Micromonosporaceae</taxon>
        <taxon>Micromonospora</taxon>
    </lineage>
</organism>
<dbReference type="PANTHER" id="PTHR31739">
    <property type="entry name" value="ENT-COPALYL DIPHOSPHATE SYNTHASE, CHLOROPLASTIC"/>
    <property type="match status" value="1"/>
</dbReference>
<comment type="caution">
    <text evidence="2">The sequence shown here is derived from an EMBL/GenBank/DDBJ whole genome shotgun (WGS) entry which is preliminary data.</text>
</comment>
<dbReference type="Gene3D" id="1.50.10.160">
    <property type="match status" value="1"/>
</dbReference>
<dbReference type="InterPro" id="IPR008930">
    <property type="entry name" value="Terpenoid_cyclase/PrenylTrfase"/>
</dbReference>
<dbReference type="EMBL" id="WVUH01000100">
    <property type="protein sequence ID" value="MBO4207063.1"/>
    <property type="molecule type" value="Genomic_DNA"/>
</dbReference>
<dbReference type="PANTHER" id="PTHR31739:SF25">
    <property type="entry name" value="(E,E)-GERANYLLINALOOL SYNTHASE"/>
    <property type="match status" value="1"/>
</dbReference>
<dbReference type="Proteomes" id="UP000823521">
    <property type="component" value="Unassembled WGS sequence"/>
</dbReference>
<evidence type="ECO:0000259" key="1">
    <source>
        <dbReference type="Pfam" id="PF13243"/>
    </source>
</evidence>
<dbReference type="SUPFAM" id="SSF48239">
    <property type="entry name" value="Terpenoid cyclases/Protein prenyltransferases"/>
    <property type="match status" value="2"/>
</dbReference>
<dbReference type="Pfam" id="PF13243">
    <property type="entry name" value="SQHop_cyclase_C"/>
    <property type="match status" value="1"/>
</dbReference>
<dbReference type="RefSeq" id="WP_208813962.1">
    <property type="nucleotide sequence ID" value="NZ_WVUH01000100.1"/>
</dbReference>